<proteinExistence type="predicted"/>
<protein>
    <submittedName>
        <fullName evidence="1">Uncharacterized protein</fullName>
    </submittedName>
</protein>
<evidence type="ECO:0000313" key="1">
    <source>
        <dbReference type="EMBL" id="RZS94519.1"/>
    </source>
</evidence>
<organism evidence="1 2">
    <name type="scientific">Cecembia calidifontis</name>
    <dbReference type="NCBI Taxonomy" id="1187080"/>
    <lineage>
        <taxon>Bacteria</taxon>
        <taxon>Pseudomonadati</taxon>
        <taxon>Bacteroidota</taxon>
        <taxon>Cytophagia</taxon>
        <taxon>Cytophagales</taxon>
        <taxon>Cyclobacteriaceae</taxon>
        <taxon>Cecembia</taxon>
    </lineage>
</organism>
<sequence length="33" mass="3829">MIESLFEIKVCLITKKKPKASKYKKNAVNRTAF</sequence>
<name>A0A4V2F5Z3_9BACT</name>
<accession>A0A4V2F5Z3</accession>
<keyword evidence="2" id="KW-1185">Reference proteome</keyword>
<reference evidence="1 2" key="1">
    <citation type="submission" date="2019-02" db="EMBL/GenBank/DDBJ databases">
        <title>Genomic Encyclopedia of Archaeal and Bacterial Type Strains, Phase II (KMG-II): from individual species to whole genera.</title>
        <authorList>
            <person name="Goeker M."/>
        </authorList>
    </citation>
    <scope>NUCLEOTIDE SEQUENCE [LARGE SCALE GENOMIC DNA]</scope>
    <source>
        <strain evidence="1 2">DSM 21411</strain>
    </source>
</reference>
<dbReference type="Proteomes" id="UP000292209">
    <property type="component" value="Unassembled WGS sequence"/>
</dbReference>
<dbReference type="EMBL" id="SGXG01000001">
    <property type="protein sequence ID" value="RZS94519.1"/>
    <property type="molecule type" value="Genomic_DNA"/>
</dbReference>
<evidence type="ECO:0000313" key="2">
    <source>
        <dbReference type="Proteomes" id="UP000292209"/>
    </source>
</evidence>
<comment type="caution">
    <text evidence="1">The sequence shown here is derived from an EMBL/GenBank/DDBJ whole genome shotgun (WGS) entry which is preliminary data.</text>
</comment>
<gene>
    <name evidence="1" type="ORF">BC751_0016</name>
</gene>
<dbReference type="AlphaFoldDB" id="A0A4V2F5Z3"/>